<accession>A0AA39AFT6</accession>
<dbReference type="AlphaFoldDB" id="A0AA39AFT6"/>
<name>A0AA39AFT6_VITRO</name>
<evidence type="ECO:0000256" key="1">
    <source>
        <dbReference type="SAM" id="MobiDB-lite"/>
    </source>
</evidence>
<dbReference type="EMBL" id="JARBHA010000002">
    <property type="protein sequence ID" value="KAJ9706429.1"/>
    <property type="molecule type" value="Genomic_DNA"/>
</dbReference>
<dbReference type="Proteomes" id="UP001168098">
    <property type="component" value="Unassembled WGS sequence"/>
</dbReference>
<organism evidence="2 3">
    <name type="scientific">Vitis rotundifolia</name>
    <name type="common">Muscadine grape</name>
    <dbReference type="NCBI Taxonomy" id="103349"/>
    <lineage>
        <taxon>Eukaryota</taxon>
        <taxon>Viridiplantae</taxon>
        <taxon>Streptophyta</taxon>
        <taxon>Embryophyta</taxon>
        <taxon>Tracheophyta</taxon>
        <taxon>Spermatophyta</taxon>
        <taxon>Magnoliopsida</taxon>
        <taxon>eudicotyledons</taxon>
        <taxon>Gunneridae</taxon>
        <taxon>Pentapetalae</taxon>
        <taxon>rosids</taxon>
        <taxon>Vitales</taxon>
        <taxon>Vitaceae</taxon>
        <taxon>Viteae</taxon>
        <taxon>Vitis</taxon>
    </lineage>
</organism>
<evidence type="ECO:0000313" key="3">
    <source>
        <dbReference type="Proteomes" id="UP001168098"/>
    </source>
</evidence>
<proteinExistence type="predicted"/>
<feature type="region of interest" description="Disordered" evidence="1">
    <location>
        <begin position="103"/>
        <end position="122"/>
    </location>
</feature>
<comment type="caution">
    <text evidence="2">The sequence shown here is derived from an EMBL/GenBank/DDBJ whole genome shotgun (WGS) entry which is preliminary data.</text>
</comment>
<dbReference type="PANTHER" id="PTHR35110:SF1">
    <property type="entry name" value="EXPRESSED PROTEIN"/>
    <property type="match status" value="1"/>
</dbReference>
<protein>
    <submittedName>
        <fullName evidence="2">Uncharacterized protein</fullName>
    </submittedName>
</protein>
<evidence type="ECO:0000313" key="2">
    <source>
        <dbReference type="EMBL" id="KAJ9706429.1"/>
    </source>
</evidence>
<reference evidence="2 3" key="1">
    <citation type="journal article" date="2023" name="BMC Biotechnol.">
        <title>Vitis rotundifolia cv Carlos genome sequencing.</title>
        <authorList>
            <person name="Huff M."/>
            <person name="Hulse-Kemp A."/>
            <person name="Scheffler B."/>
            <person name="Youngblood R."/>
            <person name="Simpson S."/>
            <person name="Babiker E."/>
            <person name="Staton M."/>
        </authorList>
    </citation>
    <scope>NUCLEOTIDE SEQUENCE [LARGE SCALE GENOMIC DNA]</scope>
    <source>
        <tissue evidence="2">Leaf</tissue>
    </source>
</reference>
<gene>
    <name evidence="2" type="ORF">PVL29_001774</name>
</gene>
<keyword evidence="3" id="KW-1185">Reference proteome</keyword>
<dbReference type="PANTHER" id="PTHR35110">
    <property type="entry name" value="EXPRESSED PROTEIN"/>
    <property type="match status" value="1"/>
</dbReference>
<sequence>MLYLSALYLLSNAKYSFTIIPFQSSSNHHYLDISFLMLTDLKKSINHNNLEAGIGGLNSKTHMKIMLEWMRGRKMLKLFCNHVGSSKKFLHCTLPEDPEVAQLRSSLEHKPQTKKRSVKRKK</sequence>
<feature type="compositionally biased region" description="Basic residues" evidence="1">
    <location>
        <begin position="112"/>
        <end position="122"/>
    </location>
</feature>